<dbReference type="RefSeq" id="WP_197004711.1">
    <property type="nucleotide sequence ID" value="NZ_BONS01000017.1"/>
</dbReference>
<evidence type="ECO:0000313" key="3">
    <source>
        <dbReference type="Proteomes" id="UP000622552"/>
    </source>
</evidence>
<sequence length="71" mass="7306">MSTTHAATGQAVPRPRAGDHVTPLAEIPVALRGTPGHTHSGTRRTAHAASPLAGRRVRADGVRRGPSGDPE</sequence>
<organism evidence="2 3">
    <name type="scientific">Longispora fulva</name>
    <dbReference type="NCBI Taxonomy" id="619741"/>
    <lineage>
        <taxon>Bacteria</taxon>
        <taxon>Bacillati</taxon>
        <taxon>Actinomycetota</taxon>
        <taxon>Actinomycetes</taxon>
        <taxon>Micromonosporales</taxon>
        <taxon>Micromonosporaceae</taxon>
        <taxon>Longispora</taxon>
    </lineage>
</organism>
<protein>
    <submittedName>
        <fullName evidence="2">Uncharacterized protein</fullName>
    </submittedName>
</protein>
<comment type="caution">
    <text evidence="2">The sequence shown here is derived from an EMBL/GenBank/DDBJ whole genome shotgun (WGS) entry which is preliminary data.</text>
</comment>
<feature type="region of interest" description="Disordered" evidence="1">
    <location>
        <begin position="1"/>
        <end position="71"/>
    </location>
</feature>
<evidence type="ECO:0000256" key="1">
    <source>
        <dbReference type="SAM" id="MobiDB-lite"/>
    </source>
</evidence>
<keyword evidence="3" id="KW-1185">Reference proteome</keyword>
<dbReference type="AlphaFoldDB" id="A0A8J7KKC1"/>
<reference evidence="2" key="1">
    <citation type="submission" date="2020-11" db="EMBL/GenBank/DDBJ databases">
        <title>Sequencing the genomes of 1000 actinobacteria strains.</title>
        <authorList>
            <person name="Klenk H.-P."/>
        </authorList>
    </citation>
    <scope>NUCLEOTIDE SEQUENCE</scope>
    <source>
        <strain evidence="2">DSM 45356</strain>
    </source>
</reference>
<dbReference type="EMBL" id="JADOUF010000001">
    <property type="protein sequence ID" value="MBG6137899.1"/>
    <property type="molecule type" value="Genomic_DNA"/>
</dbReference>
<proteinExistence type="predicted"/>
<accession>A0A8J7KKC1</accession>
<evidence type="ECO:0000313" key="2">
    <source>
        <dbReference type="EMBL" id="MBG6137899.1"/>
    </source>
</evidence>
<gene>
    <name evidence="2" type="ORF">IW245_004093</name>
</gene>
<name>A0A8J7KKC1_9ACTN</name>
<dbReference type="Proteomes" id="UP000622552">
    <property type="component" value="Unassembled WGS sequence"/>
</dbReference>